<comment type="caution">
    <text evidence="4">The sequence shown here is derived from an EMBL/GenBank/DDBJ whole genome shotgun (WGS) entry which is preliminary data.</text>
</comment>
<dbReference type="PROSITE" id="PS00061">
    <property type="entry name" value="ADH_SHORT"/>
    <property type="match status" value="1"/>
</dbReference>
<dbReference type="PRINTS" id="PR00080">
    <property type="entry name" value="SDRFAMILY"/>
</dbReference>
<organism evidence="4 5">
    <name type="scientific">Paenibacillus artemisiicola</name>
    <dbReference type="NCBI Taxonomy" id="1172618"/>
    <lineage>
        <taxon>Bacteria</taxon>
        <taxon>Bacillati</taxon>
        <taxon>Bacillota</taxon>
        <taxon>Bacilli</taxon>
        <taxon>Bacillales</taxon>
        <taxon>Paenibacillaceae</taxon>
        <taxon>Paenibacillus</taxon>
    </lineage>
</organism>
<reference evidence="4 5" key="1">
    <citation type="submission" date="2021-03" db="EMBL/GenBank/DDBJ databases">
        <title>Paenibacillus artemisicola MWE-103 whole genome sequence.</title>
        <authorList>
            <person name="Ham Y.J."/>
        </authorList>
    </citation>
    <scope>NUCLEOTIDE SEQUENCE [LARGE SCALE GENOMIC DNA]</scope>
    <source>
        <strain evidence="4 5">MWE-103</strain>
    </source>
</reference>
<dbReference type="InterPro" id="IPR002347">
    <property type="entry name" value="SDR_fam"/>
</dbReference>
<gene>
    <name evidence="4" type="ORF">I8J29_01510</name>
</gene>
<sequence>MQTMGLQGKNALVTGSSRGLGKQYALDLARAGANVIVHDVRDSSAAEFNEAPSGRAVAEELRAFGVRSAFVAADLADPAQAERLVNEAIRELGSLDIVVNNAGGDIGFNTPRPDPNDAIDISVEDIRSVVERNLLSAMYVCKFAGAHMRERRSGKIVNVGSVAGHVPVTAGLIYAAAKTGVSSYTRSLAEQLRPFDVNVNCISPAPTFTGRFLATRTVKSEEGKSRLQRIAQPEDMSNIVLFLCGSASDAMTGETLVCWK</sequence>
<accession>A0ABS3W3H3</accession>
<dbReference type="InterPro" id="IPR036291">
    <property type="entry name" value="NAD(P)-bd_dom_sf"/>
</dbReference>
<dbReference type="CDD" id="cd05233">
    <property type="entry name" value="SDR_c"/>
    <property type="match status" value="1"/>
</dbReference>
<proteinExistence type="inferred from homology"/>
<protein>
    <submittedName>
        <fullName evidence="4">SDR family oxidoreductase</fullName>
    </submittedName>
</protein>
<keyword evidence="5" id="KW-1185">Reference proteome</keyword>
<evidence type="ECO:0000256" key="1">
    <source>
        <dbReference type="ARBA" id="ARBA00006484"/>
    </source>
</evidence>
<evidence type="ECO:0000259" key="3">
    <source>
        <dbReference type="SMART" id="SM00822"/>
    </source>
</evidence>
<dbReference type="EMBL" id="JAGGDJ010000001">
    <property type="protein sequence ID" value="MBO7742854.1"/>
    <property type="molecule type" value="Genomic_DNA"/>
</dbReference>
<dbReference type="InterPro" id="IPR020904">
    <property type="entry name" value="Sc_DH/Rdtase_CS"/>
</dbReference>
<dbReference type="InterPro" id="IPR057326">
    <property type="entry name" value="KR_dom"/>
</dbReference>
<evidence type="ECO:0000313" key="4">
    <source>
        <dbReference type="EMBL" id="MBO7742854.1"/>
    </source>
</evidence>
<feature type="domain" description="Ketoreductase" evidence="3">
    <location>
        <begin position="9"/>
        <end position="211"/>
    </location>
</feature>
<comment type="similarity">
    <text evidence="1 2">Belongs to the short-chain dehydrogenases/reductases (SDR) family.</text>
</comment>
<dbReference type="Pfam" id="PF00106">
    <property type="entry name" value="adh_short"/>
    <property type="match status" value="1"/>
</dbReference>
<evidence type="ECO:0000313" key="5">
    <source>
        <dbReference type="Proteomes" id="UP000670947"/>
    </source>
</evidence>
<evidence type="ECO:0000256" key="2">
    <source>
        <dbReference type="RuleBase" id="RU000363"/>
    </source>
</evidence>
<name>A0ABS3W3H3_9BACL</name>
<dbReference type="PANTHER" id="PTHR42760">
    <property type="entry name" value="SHORT-CHAIN DEHYDROGENASES/REDUCTASES FAMILY MEMBER"/>
    <property type="match status" value="1"/>
</dbReference>
<dbReference type="Gene3D" id="3.40.50.720">
    <property type="entry name" value="NAD(P)-binding Rossmann-like Domain"/>
    <property type="match status" value="1"/>
</dbReference>
<dbReference type="PANTHER" id="PTHR42760:SF78">
    <property type="entry name" value="3-OXOACYL-[ACYL-CARRIER-PROTEIN] REDUCTASE [NADH]"/>
    <property type="match status" value="1"/>
</dbReference>
<dbReference type="SMART" id="SM00822">
    <property type="entry name" value="PKS_KR"/>
    <property type="match status" value="1"/>
</dbReference>
<dbReference type="PRINTS" id="PR00081">
    <property type="entry name" value="GDHRDH"/>
</dbReference>
<dbReference type="SUPFAM" id="SSF51735">
    <property type="entry name" value="NAD(P)-binding Rossmann-fold domains"/>
    <property type="match status" value="1"/>
</dbReference>
<dbReference type="Proteomes" id="UP000670947">
    <property type="component" value="Unassembled WGS sequence"/>
</dbReference>